<dbReference type="InterPro" id="IPR001958">
    <property type="entry name" value="Tet-R_TetA/multi-R_MdtG-like"/>
</dbReference>
<evidence type="ECO:0000256" key="2">
    <source>
        <dbReference type="ARBA" id="ARBA00022448"/>
    </source>
</evidence>
<feature type="transmembrane region" description="Helical" evidence="6">
    <location>
        <begin position="355"/>
        <end position="375"/>
    </location>
</feature>
<accession>A0A2R6A8W0</accession>
<feature type="transmembrane region" description="Helical" evidence="6">
    <location>
        <begin position="237"/>
        <end position="257"/>
    </location>
</feature>
<dbReference type="PRINTS" id="PR01035">
    <property type="entry name" value="TCRTETA"/>
</dbReference>
<comment type="caution">
    <text evidence="8">The sequence shown here is derived from an EMBL/GenBank/DDBJ whole genome shotgun (WGS) entry which is preliminary data.</text>
</comment>
<feature type="transmembrane region" description="Helical" evidence="6">
    <location>
        <begin position="12"/>
        <end position="33"/>
    </location>
</feature>
<evidence type="ECO:0000256" key="3">
    <source>
        <dbReference type="ARBA" id="ARBA00022692"/>
    </source>
</evidence>
<reference evidence="8 9" key="1">
    <citation type="submission" date="2017-04" db="EMBL/GenBank/DDBJ databases">
        <title>Novel microbial lineages endemic to geothermal iron-oxide mats fill important gaps in the evolutionary history of Archaea.</title>
        <authorList>
            <person name="Jay Z.J."/>
            <person name="Beam J.P."/>
            <person name="Dlakic M."/>
            <person name="Rusch D.B."/>
            <person name="Kozubal M.A."/>
            <person name="Inskeep W.P."/>
        </authorList>
    </citation>
    <scope>NUCLEOTIDE SEQUENCE [LARGE SCALE GENOMIC DNA]</scope>
    <source>
        <strain evidence="8">OSP_D</strain>
    </source>
</reference>
<keyword evidence="4 6" id="KW-1133">Transmembrane helix</keyword>
<evidence type="ECO:0000256" key="1">
    <source>
        <dbReference type="ARBA" id="ARBA00004141"/>
    </source>
</evidence>
<dbReference type="PANTHER" id="PTHR23504">
    <property type="entry name" value="MAJOR FACILITATOR SUPERFAMILY DOMAIN-CONTAINING PROTEIN 10"/>
    <property type="match status" value="1"/>
</dbReference>
<feature type="domain" description="Major facilitator superfamily (MFS) profile" evidence="7">
    <location>
        <begin position="9"/>
        <end position="378"/>
    </location>
</feature>
<feature type="transmembrane region" description="Helical" evidence="6">
    <location>
        <begin position="269"/>
        <end position="285"/>
    </location>
</feature>
<dbReference type="AlphaFoldDB" id="A0A2R6A8W0"/>
<protein>
    <recommendedName>
        <fullName evidence="7">Major facilitator superfamily (MFS) profile domain-containing protein</fullName>
    </recommendedName>
</protein>
<evidence type="ECO:0000259" key="7">
    <source>
        <dbReference type="PROSITE" id="PS50850"/>
    </source>
</evidence>
<dbReference type="Proteomes" id="UP000240880">
    <property type="component" value="Unassembled WGS sequence"/>
</dbReference>
<dbReference type="SUPFAM" id="SSF103473">
    <property type="entry name" value="MFS general substrate transporter"/>
    <property type="match status" value="1"/>
</dbReference>
<dbReference type="GO" id="GO:0022857">
    <property type="term" value="F:transmembrane transporter activity"/>
    <property type="evidence" value="ECO:0007669"/>
    <property type="project" value="InterPro"/>
</dbReference>
<name>A0A2R6A8W0_9ARCH</name>
<gene>
    <name evidence="8" type="ORF">B9Q01_07145</name>
</gene>
<evidence type="ECO:0000256" key="5">
    <source>
        <dbReference type="ARBA" id="ARBA00023136"/>
    </source>
</evidence>
<feature type="transmembrane region" description="Helical" evidence="6">
    <location>
        <begin position="291"/>
        <end position="314"/>
    </location>
</feature>
<feature type="transmembrane region" description="Helical" evidence="6">
    <location>
        <begin position="98"/>
        <end position="120"/>
    </location>
</feature>
<dbReference type="InterPro" id="IPR020846">
    <property type="entry name" value="MFS_dom"/>
</dbReference>
<dbReference type="Pfam" id="PF07690">
    <property type="entry name" value="MFS_1"/>
    <property type="match status" value="2"/>
</dbReference>
<dbReference type="Gene3D" id="1.20.1250.20">
    <property type="entry name" value="MFS general substrate transporter like domains"/>
    <property type="match status" value="1"/>
</dbReference>
<feature type="transmembrane region" description="Helical" evidence="6">
    <location>
        <begin position="203"/>
        <end position="225"/>
    </location>
</feature>
<dbReference type="GO" id="GO:0016020">
    <property type="term" value="C:membrane"/>
    <property type="evidence" value="ECO:0007669"/>
    <property type="project" value="UniProtKB-SubCell"/>
</dbReference>
<sequence length="378" mass="40567">MSSIASYKPVLSVALTAFIDFVGIGIIIPIAPFYAEHFGATPFEVTLLFTSYSLPQFLLAPIWGRISDRRGRRAFLLLGLSGEVFAYLIFAFSNSLYLLYFSRALAGSLSANFAIISSYVSDVTSEEQRVRGLGLIGAAVGLGFVFGPLLGGLLSVFGFRTPILFAALLCVVNLILVALYVKEPKRTILPKKRFSEIFSHAKQLYTMGFLVNLAFVALQVTIALYGQALYGWNSRSVGFILALIGVETAAIQGGAVYKLTSKIGEVRTIFLGLAVFASSYFILSFKNPEYLAILSIVLLGLGLGLTQPPAYSLISKLTPRGDQGAAFGLAQSLTSLSNIIGPVIAGVSFEYVSPFTPYQIGLALILAGLVIFALFTPA</sequence>
<evidence type="ECO:0000313" key="8">
    <source>
        <dbReference type="EMBL" id="PSN82723.1"/>
    </source>
</evidence>
<organism evidence="8 9">
    <name type="scientific">Candidatus Marsarchaeota G1 archaeon OSP_D</name>
    <dbReference type="NCBI Taxonomy" id="1978155"/>
    <lineage>
        <taxon>Archaea</taxon>
        <taxon>Candidatus Marsarchaeota</taxon>
        <taxon>Candidatus Marsarchaeota group 1</taxon>
    </lineage>
</organism>
<dbReference type="PANTHER" id="PTHR23504:SF15">
    <property type="entry name" value="MAJOR FACILITATOR SUPERFAMILY (MFS) PROFILE DOMAIN-CONTAINING PROTEIN"/>
    <property type="match status" value="1"/>
</dbReference>
<dbReference type="EMBL" id="NEXC01000055">
    <property type="protein sequence ID" value="PSN82723.1"/>
    <property type="molecule type" value="Genomic_DNA"/>
</dbReference>
<feature type="transmembrane region" description="Helical" evidence="6">
    <location>
        <begin position="45"/>
        <end position="63"/>
    </location>
</feature>
<keyword evidence="2" id="KW-0813">Transport</keyword>
<feature type="transmembrane region" description="Helical" evidence="6">
    <location>
        <begin position="163"/>
        <end position="182"/>
    </location>
</feature>
<dbReference type="InterPro" id="IPR036259">
    <property type="entry name" value="MFS_trans_sf"/>
</dbReference>
<feature type="transmembrane region" description="Helical" evidence="6">
    <location>
        <begin position="326"/>
        <end position="349"/>
    </location>
</feature>
<dbReference type="InterPro" id="IPR011701">
    <property type="entry name" value="MFS"/>
</dbReference>
<proteinExistence type="predicted"/>
<keyword evidence="5 6" id="KW-0472">Membrane</keyword>
<feature type="transmembrane region" description="Helical" evidence="6">
    <location>
        <begin position="132"/>
        <end position="157"/>
    </location>
</feature>
<evidence type="ECO:0000256" key="4">
    <source>
        <dbReference type="ARBA" id="ARBA00022989"/>
    </source>
</evidence>
<evidence type="ECO:0000256" key="6">
    <source>
        <dbReference type="SAM" id="Phobius"/>
    </source>
</evidence>
<dbReference type="PROSITE" id="PS50850">
    <property type="entry name" value="MFS"/>
    <property type="match status" value="1"/>
</dbReference>
<comment type="subcellular location">
    <subcellularLocation>
        <location evidence="1">Membrane</location>
        <topology evidence="1">Multi-pass membrane protein</topology>
    </subcellularLocation>
</comment>
<feature type="transmembrane region" description="Helical" evidence="6">
    <location>
        <begin position="75"/>
        <end position="92"/>
    </location>
</feature>
<evidence type="ECO:0000313" key="9">
    <source>
        <dbReference type="Proteomes" id="UP000240880"/>
    </source>
</evidence>
<keyword evidence="3 6" id="KW-0812">Transmembrane</keyword>